<dbReference type="WBParaSite" id="jg11975">
    <property type="protein sequence ID" value="jg11975"/>
    <property type="gene ID" value="jg11975"/>
</dbReference>
<proteinExistence type="predicted"/>
<feature type="compositionally biased region" description="Acidic residues" evidence="1">
    <location>
        <begin position="32"/>
        <end position="43"/>
    </location>
</feature>
<keyword evidence="2" id="KW-1185">Reference proteome</keyword>
<dbReference type="SUPFAM" id="SSF53098">
    <property type="entry name" value="Ribonuclease H-like"/>
    <property type="match status" value="1"/>
</dbReference>
<dbReference type="InterPro" id="IPR012337">
    <property type="entry name" value="RNaseH-like_sf"/>
</dbReference>
<evidence type="ECO:0000256" key="1">
    <source>
        <dbReference type="SAM" id="MobiDB-lite"/>
    </source>
</evidence>
<organism evidence="2 3">
    <name type="scientific">Ditylenchus dipsaci</name>
    <dbReference type="NCBI Taxonomy" id="166011"/>
    <lineage>
        <taxon>Eukaryota</taxon>
        <taxon>Metazoa</taxon>
        <taxon>Ecdysozoa</taxon>
        <taxon>Nematoda</taxon>
        <taxon>Chromadorea</taxon>
        <taxon>Rhabditida</taxon>
        <taxon>Tylenchina</taxon>
        <taxon>Tylenchomorpha</taxon>
        <taxon>Sphaerularioidea</taxon>
        <taxon>Anguinidae</taxon>
        <taxon>Anguininae</taxon>
        <taxon>Ditylenchus</taxon>
    </lineage>
</organism>
<accession>A0A915CRX9</accession>
<feature type="region of interest" description="Disordered" evidence="1">
    <location>
        <begin position="16"/>
        <end position="43"/>
    </location>
</feature>
<evidence type="ECO:0000313" key="2">
    <source>
        <dbReference type="Proteomes" id="UP000887574"/>
    </source>
</evidence>
<reference evidence="3" key="1">
    <citation type="submission" date="2022-11" db="UniProtKB">
        <authorList>
            <consortium name="WormBaseParasite"/>
        </authorList>
    </citation>
    <scope>IDENTIFICATION</scope>
</reference>
<dbReference type="AlphaFoldDB" id="A0A915CRX9"/>
<sequence length="178" mass="20567">MVKAFAYKNSAVLLPNRLNEEEDEETAGKDDISEDSTDGEEENLGDEKIAKVIQFDRDKDDFRHDAQLRVPCFVHGIQRTLVMGMGRSLHTTREAGKKVRRLLMFVSTRWKSWIPVIRRVLSIKDVIVRVAKTHKFAYPDQDEMDYLRNVLKILEPFEEIIISSQSTKRVTISSSIPM</sequence>
<dbReference type="Proteomes" id="UP000887574">
    <property type="component" value="Unplaced"/>
</dbReference>
<protein>
    <submittedName>
        <fullName evidence="3">Uncharacterized protein</fullName>
    </submittedName>
</protein>
<evidence type="ECO:0000313" key="3">
    <source>
        <dbReference type="WBParaSite" id="jg11975"/>
    </source>
</evidence>
<name>A0A915CRX9_9BILA</name>